<dbReference type="RefSeq" id="WP_149476624.1">
    <property type="nucleotide sequence ID" value="NZ_JAGGMB010000013.1"/>
</dbReference>
<evidence type="ECO:0000256" key="3">
    <source>
        <dbReference type="ARBA" id="ARBA00011131"/>
    </source>
</evidence>
<dbReference type="AlphaFoldDB" id="A0A9X0YW89"/>
<dbReference type="GO" id="GO:0005886">
    <property type="term" value="C:plasma membrane"/>
    <property type="evidence" value="ECO:0007669"/>
    <property type="project" value="UniProtKB-SubCell"/>
</dbReference>
<keyword evidence="7 11" id="KW-0812">Transmembrane</keyword>
<evidence type="ECO:0000256" key="2">
    <source>
        <dbReference type="ARBA" id="ARBA00008697"/>
    </source>
</evidence>
<feature type="transmembrane region" description="Helical" evidence="11">
    <location>
        <begin position="318"/>
        <end position="339"/>
    </location>
</feature>
<dbReference type="EMBL" id="JAGGMB010000013">
    <property type="protein sequence ID" value="MBP2079176.1"/>
    <property type="molecule type" value="Genomic_DNA"/>
</dbReference>
<protein>
    <recommendedName>
        <fullName evidence="4">Putative hemin transport system permease protein HrtB</fullName>
    </recommendedName>
</protein>
<feature type="domain" description="ABC3 transporter permease C-terminal" evidence="12">
    <location>
        <begin position="235"/>
        <end position="346"/>
    </location>
</feature>
<comment type="subcellular location">
    <subcellularLocation>
        <location evidence="1">Cell membrane</location>
        <topology evidence="1">Multi-pass membrane protein</topology>
    </subcellularLocation>
</comment>
<keyword evidence="9 11" id="KW-0472">Membrane</keyword>
<evidence type="ECO:0000256" key="1">
    <source>
        <dbReference type="ARBA" id="ARBA00004651"/>
    </source>
</evidence>
<reference evidence="13" key="1">
    <citation type="submission" date="2021-03" db="EMBL/GenBank/DDBJ databases">
        <title>Genomic Encyclopedia of Type Strains, Phase IV (KMG-IV): sequencing the most valuable type-strain genomes for metagenomic binning, comparative biology and taxonomic classification.</title>
        <authorList>
            <person name="Goeker M."/>
        </authorList>
    </citation>
    <scope>NUCLEOTIDE SEQUENCE</scope>
    <source>
        <strain evidence="13">DSM 107338</strain>
    </source>
</reference>
<gene>
    <name evidence="13" type="ORF">J2Z64_003447</name>
</gene>
<evidence type="ECO:0000256" key="10">
    <source>
        <dbReference type="ARBA" id="ARBA00024973"/>
    </source>
</evidence>
<evidence type="ECO:0000256" key="4">
    <source>
        <dbReference type="ARBA" id="ARBA00016962"/>
    </source>
</evidence>
<keyword evidence="8 11" id="KW-1133">Transmembrane helix</keyword>
<dbReference type="PANTHER" id="PTHR43738:SF1">
    <property type="entry name" value="HEMIN TRANSPORT SYSTEM PERMEASE PROTEIN HRTB-RELATED"/>
    <property type="match status" value="1"/>
</dbReference>
<organism evidence="13 14">
    <name type="scientific">Oceanobacillus polygoni</name>
    <dbReference type="NCBI Taxonomy" id="1235259"/>
    <lineage>
        <taxon>Bacteria</taxon>
        <taxon>Bacillati</taxon>
        <taxon>Bacillota</taxon>
        <taxon>Bacilli</taxon>
        <taxon>Bacillales</taxon>
        <taxon>Bacillaceae</taxon>
        <taxon>Oceanobacillus</taxon>
    </lineage>
</organism>
<evidence type="ECO:0000256" key="11">
    <source>
        <dbReference type="SAM" id="Phobius"/>
    </source>
</evidence>
<accession>A0A9X0YW89</accession>
<feature type="transmembrane region" description="Helical" evidence="11">
    <location>
        <begin position="233"/>
        <end position="255"/>
    </location>
</feature>
<evidence type="ECO:0000259" key="12">
    <source>
        <dbReference type="Pfam" id="PF02687"/>
    </source>
</evidence>
<comment type="function">
    <text evidence="10">Part of the ABC transporter complex hrt involved in hemin import. Responsible for the translocation of the substrate across the membrane.</text>
</comment>
<proteinExistence type="inferred from homology"/>
<dbReference type="OrthoDB" id="384327at2"/>
<evidence type="ECO:0000256" key="8">
    <source>
        <dbReference type="ARBA" id="ARBA00022989"/>
    </source>
</evidence>
<evidence type="ECO:0000313" key="13">
    <source>
        <dbReference type="EMBL" id="MBP2079176.1"/>
    </source>
</evidence>
<evidence type="ECO:0000256" key="7">
    <source>
        <dbReference type="ARBA" id="ARBA00022692"/>
    </source>
</evidence>
<evidence type="ECO:0000256" key="5">
    <source>
        <dbReference type="ARBA" id="ARBA00022448"/>
    </source>
</evidence>
<dbReference type="PANTHER" id="PTHR43738">
    <property type="entry name" value="ABC TRANSPORTER, MEMBRANE PROTEIN"/>
    <property type="match status" value="1"/>
</dbReference>
<dbReference type="Proteomes" id="UP001138793">
    <property type="component" value="Unassembled WGS sequence"/>
</dbReference>
<keyword evidence="14" id="KW-1185">Reference proteome</keyword>
<evidence type="ECO:0000313" key="14">
    <source>
        <dbReference type="Proteomes" id="UP001138793"/>
    </source>
</evidence>
<comment type="subunit">
    <text evidence="3">The complex is composed of two ATP-binding proteins (HrtA), two transmembrane proteins (HrtB) and a solute-binding protein.</text>
</comment>
<sequence length="355" mass="38610">MFLAIRELAHAKIRYALIGFIIVLIASLIFIISGLAKGLSADNASAIQNLQVDYVLMDTDAELEMTKSIISREDLDKVSQIDGVAQANSLSVRMMNASINDTDQNEDVALFVTESDSMLLPPVREGKPIAQENEVIADRTLQREGIEVGDTLTFGEQRELTVVGFAEDSQRYSHTSVVFVDGGESEHINAITIRVDESRVDEIRNAVGNSFDMVTREEALKGIPSYSQEQASLNMMIVLLFVITAFVLAAFFYVITLQKRDQFGVLKALGAKTTYLVQNLVGQVVLISILCIGIAVGLTLGIAAILPEEMPFLLTADGMIQTSILILIVSVIGAFLSLIQIVKIDPIEAIEGAGK</sequence>
<comment type="similarity">
    <text evidence="2">Belongs to the ABC-4 integral membrane protein family. HrtB subfamily.</text>
</comment>
<name>A0A9X0YW89_9BACI</name>
<dbReference type="Pfam" id="PF02687">
    <property type="entry name" value="FtsX"/>
    <property type="match status" value="1"/>
</dbReference>
<keyword evidence="5" id="KW-0813">Transport</keyword>
<evidence type="ECO:0000256" key="9">
    <source>
        <dbReference type="ARBA" id="ARBA00023136"/>
    </source>
</evidence>
<keyword evidence="6" id="KW-1003">Cell membrane</keyword>
<feature type="transmembrane region" description="Helical" evidence="11">
    <location>
        <begin position="15"/>
        <end position="36"/>
    </location>
</feature>
<feature type="transmembrane region" description="Helical" evidence="11">
    <location>
        <begin position="276"/>
        <end position="306"/>
    </location>
</feature>
<evidence type="ECO:0000256" key="6">
    <source>
        <dbReference type="ARBA" id="ARBA00022475"/>
    </source>
</evidence>
<comment type="caution">
    <text evidence="13">The sequence shown here is derived from an EMBL/GenBank/DDBJ whole genome shotgun (WGS) entry which is preliminary data.</text>
</comment>
<dbReference type="InterPro" id="IPR003838">
    <property type="entry name" value="ABC3_permease_C"/>
</dbReference>
<dbReference type="InterPro" id="IPR051125">
    <property type="entry name" value="ABC-4/HrtB_transporter"/>
</dbReference>